<name>A0A081C0R7_VECG1</name>
<protein>
    <submittedName>
        <fullName evidence="7">Monosaccharide-transporting ATPase</fullName>
    </submittedName>
</protein>
<comment type="subcellular location">
    <subcellularLocation>
        <location evidence="1">Cell membrane</location>
        <topology evidence="1">Multi-pass membrane protein</topology>
    </subcellularLocation>
</comment>
<accession>A0A081C0R7</accession>
<keyword evidence="5 6" id="KW-0472">Membrane</keyword>
<feature type="transmembrane region" description="Helical" evidence="6">
    <location>
        <begin position="99"/>
        <end position="120"/>
    </location>
</feature>
<evidence type="ECO:0000313" key="7">
    <source>
        <dbReference type="EMBL" id="GAK58172.1"/>
    </source>
</evidence>
<keyword evidence="2" id="KW-1003">Cell membrane</keyword>
<keyword evidence="3 6" id="KW-0812">Transmembrane</keyword>
<feature type="transmembrane region" description="Helical" evidence="6">
    <location>
        <begin position="214"/>
        <end position="233"/>
    </location>
</feature>
<dbReference type="GO" id="GO:0022857">
    <property type="term" value="F:transmembrane transporter activity"/>
    <property type="evidence" value="ECO:0007669"/>
    <property type="project" value="InterPro"/>
</dbReference>
<sequence>MASKKLTLNTQTVVLIVAVVMWILLSLGSKSFLTGMNIQNIMRQMAIQGVLGVAEVMVILTAGIDLSVGSLVAFVNIVMSQMLIGKLGGMTIPVLPIPVIIFICLLLSALVGLINGIMVFNFRLPPFIATLGMMTILRGVLLLMSGGSNVFGLPRSVANFASSNFLRLPLLFWLLILVAVSIELTLRRTSFGRYVYALGSNPEAARLSGVNTQLVTYGVYTLASFLVGIAGIMETSRLWMGVPSTGTGYELDAIAAAVLGGTSLMGAEGTPAGAFVGALIMTTIYNGAVLLKVNPFWTRIIVGIILVITVAVDQWRKRKSGE</sequence>
<evidence type="ECO:0000256" key="6">
    <source>
        <dbReference type="SAM" id="Phobius"/>
    </source>
</evidence>
<keyword evidence="4 6" id="KW-1133">Transmembrane helix</keyword>
<evidence type="ECO:0000256" key="2">
    <source>
        <dbReference type="ARBA" id="ARBA00022475"/>
    </source>
</evidence>
<dbReference type="CDD" id="cd06579">
    <property type="entry name" value="TM_PBP1_transp_AraH_like"/>
    <property type="match status" value="1"/>
</dbReference>
<evidence type="ECO:0000256" key="5">
    <source>
        <dbReference type="ARBA" id="ARBA00023136"/>
    </source>
</evidence>
<dbReference type="PANTHER" id="PTHR32196:SF72">
    <property type="entry name" value="RIBOSE IMPORT PERMEASE PROTEIN RBSC"/>
    <property type="match status" value="1"/>
</dbReference>
<feature type="transmembrane region" description="Helical" evidence="6">
    <location>
        <begin position="12"/>
        <end position="29"/>
    </location>
</feature>
<feature type="transmembrane region" description="Helical" evidence="6">
    <location>
        <begin position="296"/>
        <end position="315"/>
    </location>
</feature>
<evidence type="ECO:0000256" key="3">
    <source>
        <dbReference type="ARBA" id="ARBA00022692"/>
    </source>
</evidence>
<dbReference type="Proteomes" id="UP000030661">
    <property type="component" value="Unassembled WGS sequence"/>
</dbReference>
<dbReference type="Pfam" id="PF02653">
    <property type="entry name" value="BPD_transp_2"/>
    <property type="match status" value="1"/>
</dbReference>
<dbReference type="EMBL" id="DF820467">
    <property type="protein sequence ID" value="GAK58172.1"/>
    <property type="molecule type" value="Genomic_DNA"/>
</dbReference>
<evidence type="ECO:0000256" key="4">
    <source>
        <dbReference type="ARBA" id="ARBA00022989"/>
    </source>
</evidence>
<dbReference type="PANTHER" id="PTHR32196">
    <property type="entry name" value="ABC TRANSPORTER PERMEASE PROTEIN YPHD-RELATED-RELATED"/>
    <property type="match status" value="1"/>
</dbReference>
<reference evidence="7" key="1">
    <citation type="journal article" date="2015" name="PeerJ">
        <title>First genomic representation of candidate bacterial phylum KSB3 points to enhanced environmental sensing as a trigger of wastewater bulking.</title>
        <authorList>
            <person name="Sekiguchi Y."/>
            <person name="Ohashi A."/>
            <person name="Parks D.H."/>
            <person name="Yamauchi T."/>
            <person name="Tyson G.W."/>
            <person name="Hugenholtz P."/>
        </authorList>
    </citation>
    <scope>NUCLEOTIDE SEQUENCE [LARGE SCALE GENOMIC DNA]</scope>
</reference>
<dbReference type="InterPro" id="IPR001851">
    <property type="entry name" value="ABC_transp_permease"/>
</dbReference>
<evidence type="ECO:0000256" key="1">
    <source>
        <dbReference type="ARBA" id="ARBA00004651"/>
    </source>
</evidence>
<dbReference type="GO" id="GO:0005886">
    <property type="term" value="C:plasma membrane"/>
    <property type="evidence" value="ECO:0007669"/>
    <property type="project" value="UniProtKB-SubCell"/>
</dbReference>
<feature type="transmembrane region" description="Helical" evidence="6">
    <location>
        <begin position="165"/>
        <end position="186"/>
    </location>
</feature>
<dbReference type="eggNOG" id="COG1172">
    <property type="taxonomic scope" value="Bacteria"/>
</dbReference>
<dbReference type="AlphaFoldDB" id="A0A081C0R7"/>
<keyword evidence="8" id="KW-1185">Reference proteome</keyword>
<proteinExistence type="predicted"/>
<feature type="transmembrane region" description="Helical" evidence="6">
    <location>
        <begin position="127"/>
        <end position="145"/>
    </location>
</feature>
<feature type="transmembrane region" description="Helical" evidence="6">
    <location>
        <begin position="50"/>
        <end position="79"/>
    </location>
</feature>
<organism evidence="7">
    <name type="scientific">Vecturithrix granuli</name>
    <dbReference type="NCBI Taxonomy" id="1499967"/>
    <lineage>
        <taxon>Bacteria</taxon>
        <taxon>Candidatus Moduliflexota</taxon>
        <taxon>Candidatus Vecturitrichia</taxon>
        <taxon>Candidatus Vecturitrichales</taxon>
        <taxon>Candidatus Vecturitrichaceae</taxon>
        <taxon>Candidatus Vecturithrix</taxon>
    </lineage>
</organism>
<dbReference type="HOGENOM" id="CLU_028880_2_2_0"/>
<gene>
    <name evidence="7" type="ORF">U27_05145</name>
</gene>
<evidence type="ECO:0000313" key="8">
    <source>
        <dbReference type="Proteomes" id="UP000030661"/>
    </source>
</evidence>
<dbReference type="STRING" id="1499967.U27_05145"/>